<evidence type="ECO:0000313" key="3">
    <source>
        <dbReference type="Proteomes" id="UP000253436"/>
    </source>
</evidence>
<dbReference type="InterPro" id="IPR006675">
    <property type="entry name" value="HDIG_dom"/>
</dbReference>
<dbReference type="SUPFAM" id="SSF109604">
    <property type="entry name" value="HD-domain/PDEase-like"/>
    <property type="match status" value="1"/>
</dbReference>
<reference evidence="2 3" key="1">
    <citation type="submission" date="2018-07" db="EMBL/GenBank/DDBJ databases">
        <title>Genomic Encyclopedia of Type Strains, Phase III (KMG-III): the genomes of soil and plant-associated and newly described type strains.</title>
        <authorList>
            <person name="Whitman W."/>
        </authorList>
    </citation>
    <scope>NUCLEOTIDE SEQUENCE [LARGE SCALE GENOMIC DNA]</scope>
    <source>
        <strain evidence="2 3">CECT 7958</strain>
    </source>
</reference>
<organism evidence="2 3">
    <name type="scientific">Winogradskyella arenosi</name>
    <dbReference type="NCBI Taxonomy" id="533325"/>
    <lineage>
        <taxon>Bacteria</taxon>
        <taxon>Pseudomonadati</taxon>
        <taxon>Bacteroidota</taxon>
        <taxon>Flavobacteriia</taxon>
        <taxon>Flavobacteriales</taxon>
        <taxon>Flavobacteriaceae</taxon>
        <taxon>Winogradskyella</taxon>
    </lineage>
</organism>
<dbReference type="SMART" id="SM00471">
    <property type="entry name" value="HDc"/>
    <property type="match status" value="1"/>
</dbReference>
<sequence length="193" mass="22384">MKPSLSTIRHAVIRYLNENLPEYYTYHNTQHTLYVYEKAQYIAKKENVNPVDIDLLKVAALYHDIGFAKSHIDHEKLGCAMATKQLKAYGFSEVEINTICGMIMATKIPQNPKTLLEQILADADLEYLATAKYPSTSQALYQELLHFNPNLSETEWHNIQIAFIKNHNYHTAYCKRYKTFRKNKNLARLEATL</sequence>
<dbReference type="RefSeq" id="WP_114307807.1">
    <property type="nucleotide sequence ID" value="NZ_QPJO01000001.1"/>
</dbReference>
<evidence type="ECO:0000313" key="2">
    <source>
        <dbReference type="EMBL" id="RCW93265.1"/>
    </source>
</evidence>
<evidence type="ECO:0000259" key="1">
    <source>
        <dbReference type="SMART" id="SM00471"/>
    </source>
</evidence>
<gene>
    <name evidence="2" type="ORF">DFQ08_10156</name>
</gene>
<keyword evidence="3" id="KW-1185">Reference proteome</keyword>
<dbReference type="InterPro" id="IPR006674">
    <property type="entry name" value="HD_domain"/>
</dbReference>
<dbReference type="AlphaFoldDB" id="A0A368ZK27"/>
<accession>A0A368ZK27</accession>
<dbReference type="NCBIfam" id="TIGR00277">
    <property type="entry name" value="HDIG"/>
    <property type="match status" value="1"/>
</dbReference>
<dbReference type="Gene3D" id="1.10.3210.10">
    <property type="entry name" value="Hypothetical protein af1432"/>
    <property type="match status" value="1"/>
</dbReference>
<name>A0A368ZK27_9FLAO</name>
<dbReference type="EMBL" id="QPJO01000001">
    <property type="protein sequence ID" value="RCW93265.1"/>
    <property type="molecule type" value="Genomic_DNA"/>
</dbReference>
<dbReference type="InterPro" id="IPR003607">
    <property type="entry name" value="HD/PDEase_dom"/>
</dbReference>
<dbReference type="Proteomes" id="UP000253436">
    <property type="component" value="Unassembled WGS sequence"/>
</dbReference>
<proteinExistence type="predicted"/>
<dbReference type="Pfam" id="PF01966">
    <property type="entry name" value="HD"/>
    <property type="match status" value="1"/>
</dbReference>
<dbReference type="OrthoDB" id="5728337at2"/>
<comment type="caution">
    <text evidence="2">The sequence shown here is derived from an EMBL/GenBank/DDBJ whole genome shotgun (WGS) entry which is preliminary data.</text>
</comment>
<dbReference type="CDD" id="cd00077">
    <property type="entry name" value="HDc"/>
    <property type="match status" value="1"/>
</dbReference>
<protein>
    <recommendedName>
        <fullName evidence="1">HD/PDEase domain-containing protein</fullName>
    </recommendedName>
</protein>
<feature type="domain" description="HD/PDEase" evidence="1">
    <location>
        <begin position="24"/>
        <end position="138"/>
    </location>
</feature>